<gene>
    <name evidence="2" type="primary">ABSGL_15355.1 scaffold 16604</name>
</gene>
<keyword evidence="3" id="KW-1185">Reference proteome</keyword>
<protein>
    <submittedName>
        <fullName evidence="2">Uncharacterized protein</fullName>
    </submittedName>
</protein>
<dbReference type="SUPFAM" id="SSF144000">
    <property type="entry name" value="Oxysterol-binding protein-like"/>
    <property type="match status" value="2"/>
</dbReference>
<comment type="similarity">
    <text evidence="1">Belongs to the OSBP family.</text>
</comment>
<dbReference type="AlphaFoldDB" id="A0A168T8G0"/>
<dbReference type="PANTHER" id="PTHR10972">
    <property type="entry name" value="OXYSTEROL-BINDING PROTEIN-RELATED"/>
    <property type="match status" value="1"/>
</dbReference>
<dbReference type="Gene3D" id="6.10.140.1150">
    <property type="match status" value="1"/>
</dbReference>
<dbReference type="STRING" id="4829.A0A168T8G0"/>
<dbReference type="PANTHER" id="PTHR10972:SF102">
    <property type="entry name" value="OXYSTEROL-BINDING PROTEIN"/>
    <property type="match status" value="1"/>
</dbReference>
<dbReference type="GO" id="GO:0032934">
    <property type="term" value="F:sterol binding"/>
    <property type="evidence" value="ECO:0007669"/>
    <property type="project" value="TreeGrafter"/>
</dbReference>
<dbReference type="EMBL" id="LT555164">
    <property type="protein sequence ID" value="SAM09654.1"/>
    <property type="molecule type" value="Genomic_DNA"/>
</dbReference>
<name>A0A168T8G0_ABSGL</name>
<organism evidence="2">
    <name type="scientific">Absidia glauca</name>
    <name type="common">Pin mould</name>
    <dbReference type="NCBI Taxonomy" id="4829"/>
    <lineage>
        <taxon>Eukaryota</taxon>
        <taxon>Fungi</taxon>
        <taxon>Fungi incertae sedis</taxon>
        <taxon>Mucoromycota</taxon>
        <taxon>Mucoromycotina</taxon>
        <taxon>Mucoromycetes</taxon>
        <taxon>Mucorales</taxon>
        <taxon>Cunninghamellaceae</taxon>
        <taxon>Absidia</taxon>
    </lineage>
</organism>
<evidence type="ECO:0000256" key="1">
    <source>
        <dbReference type="ARBA" id="ARBA00008842"/>
    </source>
</evidence>
<sequence>MFRKQNPPLDDCTEVLEDESKSILLGIIAQLGKGMDLHRVTLPTFALEPRSMLERITDFMSHPDLLLQVSKNHTILSLVNISSASGTTPEVPLRVEGTTWPNKSLTIPNAALTTMQIQNAESTSKEEKTLFFDAATTTSLPCKHMILVPDHDSMESRRLWGPVTRAVLSNNLNQTTHHKTIHNKRSIVLGFHLCNSSRNHYVRHVFDPFYYFLEEKQRQRAKESVGVWQPRYFSQRGDGSFDLNLHASIGPNNPSDAKNKLISTLFTKDQQSPVVVVTPVLSPAPVTHLV</sequence>
<dbReference type="GO" id="GO:0005829">
    <property type="term" value="C:cytosol"/>
    <property type="evidence" value="ECO:0007669"/>
    <property type="project" value="TreeGrafter"/>
</dbReference>
<dbReference type="GO" id="GO:0016020">
    <property type="term" value="C:membrane"/>
    <property type="evidence" value="ECO:0007669"/>
    <property type="project" value="TreeGrafter"/>
</dbReference>
<evidence type="ECO:0000313" key="3">
    <source>
        <dbReference type="Proteomes" id="UP000078561"/>
    </source>
</evidence>
<proteinExistence type="inferred from homology"/>
<dbReference type="InterPro" id="IPR037239">
    <property type="entry name" value="OSBP_sf"/>
</dbReference>
<reference evidence="2" key="1">
    <citation type="submission" date="2016-04" db="EMBL/GenBank/DDBJ databases">
        <authorList>
            <person name="Evans L.H."/>
            <person name="Alamgir A."/>
            <person name="Owens N."/>
            <person name="Weber N.D."/>
            <person name="Virtaneva K."/>
            <person name="Barbian K."/>
            <person name="Babar A."/>
            <person name="Rosenke K."/>
        </authorList>
    </citation>
    <scope>NUCLEOTIDE SEQUENCE [LARGE SCALE GENOMIC DNA]</scope>
    <source>
        <strain evidence="2">CBS 101.48</strain>
    </source>
</reference>
<dbReference type="InParanoid" id="A0A168T8G0"/>
<dbReference type="OrthoDB" id="14833at2759"/>
<dbReference type="InterPro" id="IPR000648">
    <property type="entry name" value="Oxysterol-bd"/>
</dbReference>
<dbReference type="Proteomes" id="UP000078561">
    <property type="component" value="Unassembled WGS sequence"/>
</dbReference>
<dbReference type="Pfam" id="PF01237">
    <property type="entry name" value="Oxysterol_BP"/>
    <property type="match status" value="1"/>
</dbReference>
<accession>A0A168T8G0</accession>
<evidence type="ECO:0000313" key="2">
    <source>
        <dbReference type="EMBL" id="SAM09654.1"/>
    </source>
</evidence>